<dbReference type="Pfam" id="PF03386">
    <property type="entry name" value="ENOD93"/>
    <property type="match status" value="1"/>
</dbReference>
<proteinExistence type="evidence at transcript level"/>
<accession>D5AEH3</accession>
<dbReference type="PANTHER" id="PTHR33605">
    <property type="entry name" value="EARLY NODULIN-93"/>
    <property type="match status" value="1"/>
</dbReference>
<evidence type="ECO:0000313" key="2">
    <source>
        <dbReference type="EMBL" id="ADE77942.1"/>
    </source>
</evidence>
<evidence type="ECO:0000256" key="1">
    <source>
        <dbReference type="SAM" id="Phobius"/>
    </source>
</evidence>
<reference evidence="2" key="1">
    <citation type="submission" date="2010-04" db="EMBL/GenBank/DDBJ databases">
        <authorList>
            <person name="Reid K.E."/>
            <person name="Liao N."/>
            <person name="Chan S."/>
            <person name="Docking R."/>
            <person name="Taylor G."/>
            <person name="Moore R."/>
            <person name="Mayo M."/>
            <person name="Munro S."/>
            <person name="King J."/>
            <person name="Yanchuk A."/>
            <person name="Holt R."/>
            <person name="Jones S."/>
            <person name="Marra M."/>
            <person name="Ritland C.E."/>
            <person name="Ritland K."/>
            <person name="Bohlmann J."/>
        </authorList>
    </citation>
    <scope>NUCLEOTIDE SEQUENCE</scope>
    <source>
        <tissue evidence="2">Bud</tissue>
    </source>
</reference>
<dbReference type="AlphaFoldDB" id="D5AEH3"/>
<dbReference type="PANTHER" id="PTHR33605:SF3">
    <property type="entry name" value="EARLY NODULIN-LIKE PROTEIN"/>
    <property type="match status" value="1"/>
</dbReference>
<feature type="transmembrane region" description="Helical" evidence="1">
    <location>
        <begin position="87"/>
        <end position="105"/>
    </location>
</feature>
<evidence type="ECO:0008006" key="3">
    <source>
        <dbReference type="Google" id="ProtNLM"/>
    </source>
</evidence>
<name>D5AEH3_PICSI</name>
<dbReference type="OMA" id="KCTNEGV"/>
<sequence length="128" mass="14101">MGLPSDARDFWAAKRQSFLIPSPHEYINNSSQRQLTFEEEKAVRAKRCSDEGVKEGLKAAGIACVASAIPTLTVVRVIPWAKANLNYVAQALIISAASIASYFIVAEKTILKCSRQNTIKQYKALQSE</sequence>
<organism evidence="2">
    <name type="scientific">Picea sitchensis</name>
    <name type="common">Sitka spruce</name>
    <name type="synonym">Pinus sitchensis</name>
    <dbReference type="NCBI Taxonomy" id="3332"/>
    <lineage>
        <taxon>Eukaryota</taxon>
        <taxon>Viridiplantae</taxon>
        <taxon>Streptophyta</taxon>
        <taxon>Embryophyta</taxon>
        <taxon>Tracheophyta</taxon>
        <taxon>Spermatophyta</taxon>
        <taxon>Pinopsida</taxon>
        <taxon>Pinidae</taxon>
        <taxon>Conifers I</taxon>
        <taxon>Pinales</taxon>
        <taxon>Pinaceae</taxon>
        <taxon>Picea</taxon>
    </lineage>
</organism>
<keyword evidence="1" id="KW-1133">Transmembrane helix</keyword>
<dbReference type="EMBL" id="BT124707">
    <property type="protein sequence ID" value="ADE77942.1"/>
    <property type="molecule type" value="mRNA"/>
</dbReference>
<feature type="transmembrane region" description="Helical" evidence="1">
    <location>
        <begin position="59"/>
        <end position="81"/>
    </location>
</feature>
<keyword evidence="1" id="KW-0472">Membrane</keyword>
<dbReference type="InterPro" id="IPR005050">
    <property type="entry name" value="Enod93"/>
</dbReference>
<protein>
    <recommendedName>
        <fullName evidence="3">Early nodulin-93-like</fullName>
    </recommendedName>
</protein>
<keyword evidence="1" id="KW-0812">Transmembrane</keyword>